<dbReference type="Proteomes" id="UP000027997">
    <property type="component" value="Unassembled WGS sequence"/>
</dbReference>
<sequence>MPVGVHQSLQQQQYVQPQTPQPTQQSVMPQYTQAPNPQQMAPNPQQMAPNPQQLAPNPQQLAPNPQQLAPNPQQMAPNPQQLAPNPQQMAPNPQQMAPNPQQMAPNPQQLAPNPQQLAPNPQQLAPNQQQQQMQNPPQAVPYQPNPALLQEANQNVANLAQALQGQGSGQNQTSPASEKSITLEQQVAQNVSHQLETQYRPLVKGSEDFLAKYYGSQPQPQSATTPAPGQPAAQNENTEPSFDQMKQAVMEAMLKHDQQKAQAKAQAMLNLGGGNS</sequence>
<gene>
    <name evidence="2" type="ORF">GV64_22755</name>
</gene>
<comment type="caution">
    <text evidence="2">The sequence shown here is derived from an EMBL/GenBank/DDBJ whole genome shotgun (WGS) entry which is preliminary data.</text>
</comment>
<evidence type="ECO:0000313" key="2">
    <source>
        <dbReference type="EMBL" id="KEI73152.1"/>
    </source>
</evidence>
<reference evidence="2 3" key="1">
    <citation type="submission" date="2014-06" db="EMBL/GenBank/DDBJ databases">
        <title>Whole Genome Sequences of Three Symbiotic Endozoicomonas Bacteria.</title>
        <authorList>
            <person name="Neave M.J."/>
            <person name="Apprill A."/>
            <person name="Voolstra C.R."/>
        </authorList>
    </citation>
    <scope>NUCLEOTIDE SEQUENCE [LARGE SCALE GENOMIC DNA]</scope>
    <source>
        <strain evidence="2 3">DSM 22380</strain>
    </source>
</reference>
<feature type="compositionally biased region" description="Low complexity" evidence="1">
    <location>
        <begin position="215"/>
        <end position="234"/>
    </location>
</feature>
<feature type="region of interest" description="Disordered" evidence="1">
    <location>
        <begin position="215"/>
        <end position="276"/>
    </location>
</feature>
<dbReference type="AlphaFoldDB" id="A0A081KG76"/>
<proteinExistence type="predicted"/>
<evidence type="ECO:0000256" key="1">
    <source>
        <dbReference type="SAM" id="MobiDB-lite"/>
    </source>
</evidence>
<name>A0A081KG76_9GAMM</name>
<dbReference type="STRING" id="305900.GV64_22755"/>
<accession>A0A081KG76</accession>
<feature type="compositionally biased region" description="Low complexity" evidence="1">
    <location>
        <begin position="7"/>
        <end position="137"/>
    </location>
</feature>
<keyword evidence="3" id="KW-1185">Reference proteome</keyword>
<organism evidence="2 3">
    <name type="scientific">Endozoicomonas elysicola</name>
    <dbReference type="NCBI Taxonomy" id="305900"/>
    <lineage>
        <taxon>Bacteria</taxon>
        <taxon>Pseudomonadati</taxon>
        <taxon>Pseudomonadota</taxon>
        <taxon>Gammaproteobacteria</taxon>
        <taxon>Oceanospirillales</taxon>
        <taxon>Endozoicomonadaceae</taxon>
        <taxon>Endozoicomonas</taxon>
    </lineage>
</organism>
<feature type="region of interest" description="Disordered" evidence="1">
    <location>
        <begin position="1"/>
        <end position="144"/>
    </location>
</feature>
<dbReference type="eggNOG" id="ENOG502ZK5E">
    <property type="taxonomic scope" value="Bacteria"/>
</dbReference>
<evidence type="ECO:0000313" key="3">
    <source>
        <dbReference type="Proteomes" id="UP000027997"/>
    </source>
</evidence>
<protein>
    <submittedName>
        <fullName evidence="2">Uncharacterized protein</fullName>
    </submittedName>
</protein>
<dbReference type="EMBL" id="JOJP01000001">
    <property type="protein sequence ID" value="KEI73152.1"/>
    <property type="molecule type" value="Genomic_DNA"/>
</dbReference>